<name>A0A0A9AA66_ARUDO</name>
<sequence length="16" mass="1657">MAGRINSLTSANPIPD</sequence>
<reference evidence="1" key="1">
    <citation type="submission" date="2014-09" db="EMBL/GenBank/DDBJ databases">
        <authorList>
            <person name="Magalhaes I.L.F."/>
            <person name="Oliveira U."/>
            <person name="Santos F.R."/>
            <person name="Vidigal T.H.D.A."/>
            <person name="Brescovit A.D."/>
            <person name="Santos A.J."/>
        </authorList>
    </citation>
    <scope>NUCLEOTIDE SEQUENCE</scope>
    <source>
        <tissue evidence="1">Shoot tissue taken approximately 20 cm above the soil surface</tissue>
    </source>
</reference>
<evidence type="ECO:0000313" key="1">
    <source>
        <dbReference type="EMBL" id="JAD43942.1"/>
    </source>
</evidence>
<organism evidence="1">
    <name type="scientific">Arundo donax</name>
    <name type="common">Giant reed</name>
    <name type="synonym">Donax arundinaceus</name>
    <dbReference type="NCBI Taxonomy" id="35708"/>
    <lineage>
        <taxon>Eukaryota</taxon>
        <taxon>Viridiplantae</taxon>
        <taxon>Streptophyta</taxon>
        <taxon>Embryophyta</taxon>
        <taxon>Tracheophyta</taxon>
        <taxon>Spermatophyta</taxon>
        <taxon>Magnoliopsida</taxon>
        <taxon>Liliopsida</taxon>
        <taxon>Poales</taxon>
        <taxon>Poaceae</taxon>
        <taxon>PACMAD clade</taxon>
        <taxon>Arundinoideae</taxon>
        <taxon>Arundineae</taxon>
        <taxon>Arundo</taxon>
    </lineage>
</organism>
<protein>
    <submittedName>
        <fullName evidence="1">Uncharacterized protein</fullName>
    </submittedName>
</protein>
<reference evidence="1" key="2">
    <citation type="journal article" date="2015" name="Data Brief">
        <title>Shoot transcriptome of the giant reed, Arundo donax.</title>
        <authorList>
            <person name="Barrero R.A."/>
            <person name="Guerrero F.D."/>
            <person name="Moolhuijzen P."/>
            <person name="Goolsby J.A."/>
            <person name="Tidwell J."/>
            <person name="Bellgard S.E."/>
            <person name="Bellgard M.I."/>
        </authorList>
    </citation>
    <scope>NUCLEOTIDE SEQUENCE</scope>
    <source>
        <tissue evidence="1">Shoot tissue taken approximately 20 cm above the soil surface</tissue>
    </source>
</reference>
<dbReference type="AlphaFoldDB" id="A0A0A9AA66"/>
<accession>A0A0A9AA66</accession>
<proteinExistence type="predicted"/>
<dbReference type="EMBL" id="GBRH01253953">
    <property type="protein sequence ID" value="JAD43942.1"/>
    <property type="molecule type" value="Transcribed_RNA"/>
</dbReference>